<dbReference type="Proteomes" id="UP000031561">
    <property type="component" value="Unassembled WGS sequence"/>
</dbReference>
<gene>
    <name evidence="1" type="ORF">QQ91_0012195</name>
</gene>
<dbReference type="InterPro" id="IPR018971">
    <property type="entry name" value="DUF1997"/>
</dbReference>
<protein>
    <submittedName>
        <fullName evidence="1">DUF1997 domain-containing protein</fullName>
    </submittedName>
</protein>
<dbReference type="Pfam" id="PF09366">
    <property type="entry name" value="DUF1997"/>
    <property type="match status" value="1"/>
</dbReference>
<dbReference type="PANTHER" id="PTHR34133">
    <property type="entry name" value="OS07G0633000 PROTEIN"/>
    <property type="match status" value="1"/>
</dbReference>
<evidence type="ECO:0000313" key="2">
    <source>
        <dbReference type="Proteomes" id="UP000031561"/>
    </source>
</evidence>
<dbReference type="RefSeq" id="WP_166282419.1">
    <property type="nucleotide sequence ID" value="NZ_JTHE03000064.1"/>
</dbReference>
<dbReference type="AlphaFoldDB" id="A0ABD4T584"/>
<comment type="caution">
    <text evidence="1">The sequence shown here is derived from an EMBL/GenBank/DDBJ whole genome shotgun (WGS) entry which is preliminary data.</text>
</comment>
<name>A0ABD4T584_9CYAN</name>
<organism evidence="1 2">
    <name type="scientific">Lyngbya confervoides BDU141951</name>
    <dbReference type="NCBI Taxonomy" id="1574623"/>
    <lineage>
        <taxon>Bacteria</taxon>
        <taxon>Bacillati</taxon>
        <taxon>Cyanobacteriota</taxon>
        <taxon>Cyanophyceae</taxon>
        <taxon>Oscillatoriophycideae</taxon>
        <taxon>Oscillatoriales</taxon>
        <taxon>Microcoleaceae</taxon>
        <taxon>Lyngbya</taxon>
    </lineage>
</organism>
<evidence type="ECO:0000313" key="1">
    <source>
        <dbReference type="EMBL" id="MCM1983578.1"/>
    </source>
</evidence>
<proteinExistence type="predicted"/>
<sequence length="196" mass="22157">MQAHFKAVQKIAIPITPGALSIGHYLRQPQRLIHALVDPEQITQLAPDRFRLQMRSRPFLMLTLQPTVDIQIWLNEAGAIQLRAIDCELRGVDYINQRFKLDLDGVLAAYTRENRTELRGTAHLRVDVHLPPALWMTPRSILHTTGNSLLKGILTTVKQRLVQQIVQDYQLWCQAMGEQPDSLSSPSLPVPDASSL</sequence>
<dbReference type="PANTHER" id="PTHR34133:SF8">
    <property type="entry name" value="OS07G0633000 PROTEIN"/>
    <property type="match status" value="1"/>
</dbReference>
<reference evidence="1 2" key="1">
    <citation type="journal article" date="2015" name="Genome Announc.">
        <title>Draft Genome Sequence of Filamentous Marine Cyanobacterium Lyngbya confervoides Strain BDU141951.</title>
        <authorList>
            <person name="Chandrababunaidu M.M."/>
            <person name="Sen D."/>
            <person name="Tripathy S."/>
        </authorList>
    </citation>
    <scope>NUCLEOTIDE SEQUENCE [LARGE SCALE GENOMIC DNA]</scope>
    <source>
        <strain evidence="1 2">BDU141951</strain>
    </source>
</reference>
<keyword evidence="2" id="KW-1185">Reference proteome</keyword>
<dbReference type="EMBL" id="JTHE03000064">
    <property type="protein sequence ID" value="MCM1983578.1"/>
    <property type="molecule type" value="Genomic_DNA"/>
</dbReference>
<accession>A0ABD4T584</accession>